<reference evidence="9 10" key="1">
    <citation type="journal article" date="2015" name="Microbiome">
        <title>Genomic resolution of linkages in carbon, nitrogen, and sulfur cycling among widespread estuary sediment bacteria.</title>
        <authorList>
            <person name="Baker B.J."/>
            <person name="Lazar C.S."/>
            <person name="Teske A.P."/>
            <person name="Dick G.J."/>
        </authorList>
    </citation>
    <scope>NUCLEOTIDE SEQUENCE [LARGE SCALE GENOMIC DNA]</scope>
    <source>
        <strain evidence="9">DG_26</strain>
    </source>
</reference>
<comment type="subcellular location">
    <subcellularLocation>
        <location evidence="1">Cell outer membrane</location>
    </subcellularLocation>
</comment>
<sequence length="425" mass="48493">MWFAAALLVVTNLVGIQSLSREECVEIALEHNLVLNRLKEEVRAARAEYRSSWSNFLPSVTLSAGYSRYRSENPWPGGYYTYEDTSYSARVYVTQTLFDSDRFTLAGRLGAQREVLEMEYEREKLSVSFNAKRDYYALLKAEKLYEVSQTRMRESETNLEKTEQLYAFGSASRAGLLKAKVNLLESRLELTKAEKNVEIAKSGLLITLGMALSEDIVVKEDSTIDLEEVPSFESVLELAHLRSPELRRAEASLRLTKTDLYASYGSYLPKLSLSASYGYEGSRLIPITESWDTGRKDWRLGFDISLPIFTGFQRILATNKAKAEFRSAEYYLKIVERNLALELKNCYLDIGESRERLRLAEETLEFAEESYEAAKERYDLGAAPILELIDAELSLVKAESARIEALYDYRLGIERLETIVGREDL</sequence>
<feature type="coiled-coil region" evidence="8">
    <location>
        <begin position="350"/>
        <end position="377"/>
    </location>
</feature>
<dbReference type="GO" id="GO:0015562">
    <property type="term" value="F:efflux transmembrane transporter activity"/>
    <property type="evidence" value="ECO:0007669"/>
    <property type="project" value="InterPro"/>
</dbReference>
<evidence type="ECO:0000256" key="5">
    <source>
        <dbReference type="ARBA" id="ARBA00022692"/>
    </source>
</evidence>
<keyword evidence="5" id="KW-0812">Transmembrane</keyword>
<dbReference type="SUPFAM" id="SSF56954">
    <property type="entry name" value="Outer membrane efflux proteins (OEP)"/>
    <property type="match status" value="1"/>
</dbReference>
<evidence type="ECO:0000256" key="7">
    <source>
        <dbReference type="ARBA" id="ARBA00023237"/>
    </source>
</evidence>
<evidence type="ECO:0000313" key="9">
    <source>
        <dbReference type="EMBL" id="KPJ48809.1"/>
    </source>
</evidence>
<dbReference type="AlphaFoldDB" id="A0A0S7WFT4"/>
<evidence type="ECO:0000256" key="1">
    <source>
        <dbReference type="ARBA" id="ARBA00004442"/>
    </source>
</evidence>
<dbReference type="PANTHER" id="PTHR30026:SF20">
    <property type="entry name" value="OUTER MEMBRANE PROTEIN TOLC"/>
    <property type="match status" value="1"/>
</dbReference>
<accession>A0A0S7WFT4</accession>
<dbReference type="PANTHER" id="PTHR30026">
    <property type="entry name" value="OUTER MEMBRANE PROTEIN TOLC"/>
    <property type="match status" value="1"/>
</dbReference>
<keyword evidence="6" id="KW-0472">Membrane</keyword>
<dbReference type="Proteomes" id="UP000051124">
    <property type="component" value="Unassembled WGS sequence"/>
</dbReference>
<dbReference type="InterPro" id="IPR003423">
    <property type="entry name" value="OMP_efflux"/>
</dbReference>
<dbReference type="GO" id="GO:0015288">
    <property type="term" value="F:porin activity"/>
    <property type="evidence" value="ECO:0007669"/>
    <property type="project" value="TreeGrafter"/>
</dbReference>
<evidence type="ECO:0000256" key="6">
    <source>
        <dbReference type="ARBA" id="ARBA00023136"/>
    </source>
</evidence>
<comment type="similarity">
    <text evidence="2">Belongs to the outer membrane factor (OMF) (TC 1.B.17) family.</text>
</comment>
<keyword evidence="4" id="KW-1134">Transmembrane beta strand</keyword>
<dbReference type="InterPro" id="IPR051906">
    <property type="entry name" value="TolC-like"/>
</dbReference>
<proteinExistence type="inferred from homology"/>
<keyword evidence="7" id="KW-0998">Cell outer membrane</keyword>
<evidence type="ECO:0008006" key="11">
    <source>
        <dbReference type="Google" id="ProtNLM"/>
    </source>
</evidence>
<evidence type="ECO:0000256" key="3">
    <source>
        <dbReference type="ARBA" id="ARBA00022448"/>
    </source>
</evidence>
<evidence type="ECO:0000256" key="4">
    <source>
        <dbReference type="ARBA" id="ARBA00022452"/>
    </source>
</evidence>
<dbReference type="Pfam" id="PF02321">
    <property type="entry name" value="OEP"/>
    <property type="match status" value="2"/>
</dbReference>
<evidence type="ECO:0000256" key="2">
    <source>
        <dbReference type="ARBA" id="ARBA00007613"/>
    </source>
</evidence>
<protein>
    <recommendedName>
        <fullName evidence="11">Transporter</fullName>
    </recommendedName>
</protein>
<evidence type="ECO:0000256" key="8">
    <source>
        <dbReference type="SAM" id="Coils"/>
    </source>
</evidence>
<comment type="caution">
    <text evidence="9">The sequence shown here is derived from an EMBL/GenBank/DDBJ whole genome shotgun (WGS) entry which is preliminary data.</text>
</comment>
<dbReference type="GO" id="GO:0009279">
    <property type="term" value="C:cell outer membrane"/>
    <property type="evidence" value="ECO:0007669"/>
    <property type="project" value="UniProtKB-SubCell"/>
</dbReference>
<keyword evidence="3" id="KW-0813">Transport</keyword>
<gene>
    <name evidence="9" type="ORF">AMJ40_06855</name>
</gene>
<dbReference type="EMBL" id="LIZT01000095">
    <property type="protein sequence ID" value="KPJ48809.1"/>
    <property type="molecule type" value="Genomic_DNA"/>
</dbReference>
<name>A0A0S7WFT4_UNCT6</name>
<organism evidence="9 10">
    <name type="scientific">candidate division TA06 bacterium DG_26</name>
    <dbReference type="NCBI Taxonomy" id="1703771"/>
    <lineage>
        <taxon>Bacteria</taxon>
        <taxon>Bacteria division TA06</taxon>
    </lineage>
</organism>
<dbReference type="GO" id="GO:1990281">
    <property type="term" value="C:efflux pump complex"/>
    <property type="evidence" value="ECO:0007669"/>
    <property type="project" value="TreeGrafter"/>
</dbReference>
<dbReference type="Gene3D" id="1.20.1600.10">
    <property type="entry name" value="Outer membrane efflux proteins (OEP)"/>
    <property type="match status" value="1"/>
</dbReference>
<evidence type="ECO:0000313" key="10">
    <source>
        <dbReference type="Proteomes" id="UP000051124"/>
    </source>
</evidence>
<keyword evidence="8" id="KW-0175">Coiled coil</keyword>